<dbReference type="EMBL" id="JBCGBO010000001">
    <property type="protein sequence ID" value="KAK9228586.1"/>
    <property type="molecule type" value="Genomic_DNA"/>
</dbReference>
<evidence type="ECO:0000313" key="1">
    <source>
        <dbReference type="EMBL" id="KAK9228586.1"/>
    </source>
</evidence>
<dbReference type="AlphaFoldDB" id="A0AAP0R2R3"/>
<accession>A0AAP0R2R3</accession>
<name>A0AAP0R2R3_9ROSI</name>
<proteinExistence type="predicted"/>
<organism evidence="1 2">
    <name type="scientific">Citrus x changshan-huyou</name>
    <dbReference type="NCBI Taxonomy" id="2935761"/>
    <lineage>
        <taxon>Eukaryota</taxon>
        <taxon>Viridiplantae</taxon>
        <taxon>Streptophyta</taxon>
        <taxon>Embryophyta</taxon>
        <taxon>Tracheophyta</taxon>
        <taxon>Spermatophyta</taxon>
        <taxon>Magnoliopsida</taxon>
        <taxon>eudicotyledons</taxon>
        <taxon>Gunneridae</taxon>
        <taxon>Pentapetalae</taxon>
        <taxon>rosids</taxon>
        <taxon>malvids</taxon>
        <taxon>Sapindales</taxon>
        <taxon>Rutaceae</taxon>
        <taxon>Aurantioideae</taxon>
        <taxon>Citrus</taxon>
    </lineage>
</organism>
<comment type="caution">
    <text evidence="1">The sequence shown here is derived from an EMBL/GenBank/DDBJ whole genome shotgun (WGS) entry which is preliminary data.</text>
</comment>
<evidence type="ECO:0000313" key="2">
    <source>
        <dbReference type="Proteomes" id="UP001428341"/>
    </source>
</evidence>
<keyword evidence="2" id="KW-1185">Reference proteome</keyword>
<reference evidence="1 2" key="1">
    <citation type="submission" date="2024-05" db="EMBL/GenBank/DDBJ databases">
        <title>Haplotype-resolved chromosome-level genome assembly of Huyou (Citrus changshanensis).</title>
        <authorList>
            <person name="Miao C."/>
            <person name="Chen W."/>
            <person name="Wu Y."/>
            <person name="Wang L."/>
            <person name="Zhao S."/>
            <person name="Grierson D."/>
            <person name="Xu C."/>
            <person name="Chen K."/>
        </authorList>
    </citation>
    <scope>NUCLEOTIDE SEQUENCE [LARGE SCALE GENOMIC DNA]</scope>
    <source>
        <strain evidence="1">01-14</strain>
        <tissue evidence="1">Leaf</tissue>
    </source>
</reference>
<gene>
    <name evidence="1" type="ORF">WN944_021538</name>
</gene>
<protein>
    <submittedName>
        <fullName evidence="1">Uncharacterized protein</fullName>
    </submittedName>
</protein>
<sequence length="68" mass="7607">MSAKEAPAYLEKGQRWVAGKDLSLQNWDSNLMGRIESSEKPEKLTAETTACRRVLPVLISFDDRLPTG</sequence>
<dbReference type="Proteomes" id="UP001428341">
    <property type="component" value="Unassembled WGS sequence"/>
</dbReference>